<accession>F8E6R8</accession>
<dbReference type="Pfam" id="PF01904">
    <property type="entry name" value="DUF72"/>
    <property type="match status" value="1"/>
</dbReference>
<dbReference type="SUPFAM" id="SSF117396">
    <property type="entry name" value="TM1631-like"/>
    <property type="match status" value="1"/>
</dbReference>
<dbReference type="RefSeq" id="WP_013887396.1">
    <property type="nucleotide sequence ID" value="NC_015672.1"/>
</dbReference>
<dbReference type="KEGG" id="fsi:Flexsi_2346"/>
<sequence>MMLLNSTPLYLGTSGYKYDDWMDVFYPAGTSHYNMLEYYTKHFNLIEITFTFYKIPYAKTIQSILSRAPDDVFFSVRLHKNLLRGRNTQREFNDFLYGLSPLLENNKIKAFFADYNYKFTSCRANMSIIKELAGKLPVEVPFFAELPSSTWYKERYIEEFKVNRIGLIGLHLPEIPGLAPFYPVSTNYFTYLRLYGKSRLWVVPDDKDTDYRYKHDEIKKILNRCIDASVLSKGIFISYCNVTGGNAAVNALDTKKIVESEF</sequence>
<dbReference type="InterPro" id="IPR036520">
    <property type="entry name" value="UPF0759_sf"/>
</dbReference>
<dbReference type="PANTHER" id="PTHR30348:SF13">
    <property type="entry name" value="UPF0759 PROTEIN YUNF"/>
    <property type="match status" value="1"/>
</dbReference>
<dbReference type="eggNOG" id="COG1801">
    <property type="taxonomic scope" value="Bacteria"/>
</dbReference>
<dbReference type="EMBL" id="CP002858">
    <property type="protein sequence ID" value="AEI15958.1"/>
    <property type="molecule type" value="Genomic_DNA"/>
</dbReference>
<dbReference type="HOGENOM" id="CLU_046519_0_1_0"/>
<gene>
    <name evidence="1" type="ordered locus">Flexsi_2346</name>
</gene>
<name>F8E6R8_FLESM</name>
<evidence type="ECO:0000313" key="2">
    <source>
        <dbReference type="Proteomes" id="UP000006621"/>
    </source>
</evidence>
<dbReference type="Proteomes" id="UP000006621">
    <property type="component" value="Chromosome"/>
</dbReference>
<evidence type="ECO:0008006" key="3">
    <source>
        <dbReference type="Google" id="ProtNLM"/>
    </source>
</evidence>
<dbReference type="OrthoDB" id="9780310at2"/>
<dbReference type="AlphaFoldDB" id="F8E6R8"/>
<keyword evidence="2" id="KW-1185">Reference proteome</keyword>
<dbReference type="STRING" id="717231.Flexsi_2346"/>
<dbReference type="PANTHER" id="PTHR30348">
    <property type="entry name" value="UNCHARACTERIZED PROTEIN YECE"/>
    <property type="match status" value="1"/>
</dbReference>
<reference evidence="1 2" key="1">
    <citation type="journal article" date="2011" name="Stand. Genomic Sci.">
        <title>Genome sequence of the moderately thermophilic halophile Flexistipes sinusarabici strain (MAS10).</title>
        <authorList>
            <person name="Lapidus A."/>
            <person name="Chertkov O."/>
            <person name="Nolan M."/>
            <person name="Lucas S."/>
            <person name="Hammon N."/>
            <person name="Deshpande S."/>
            <person name="Cheng J.F."/>
            <person name="Tapia R."/>
            <person name="Han C."/>
            <person name="Goodwin L."/>
            <person name="Pitluck S."/>
            <person name="Liolios K."/>
            <person name="Pagani I."/>
            <person name="Ivanova N."/>
            <person name="Huntemann M."/>
            <person name="Mavromatis K."/>
            <person name="Mikhailova N."/>
            <person name="Pati A."/>
            <person name="Chen A."/>
            <person name="Palaniappan K."/>
            <person name="Land M."/>
            <person name="Hauser L."/>
            <person name="Brambilla E.M."/>
            <person name="Rohde M."/>
            <person name="Abt B."/>
            <person name="Spring S."/>
            <person name="Goker M."/>
            <person name="Bristow J."/>
            <person name="Eisen J.A."/>
            <person name="Markowitz V."/>
            <person name="Hugenholtz P."/>
            <person name="Kyrpides N.C."/>
            <person name="Klenk H.P."/>
            <person name="Woyke T."/>
        </authorList>
    </citation>
    <scope>NUCLEOTIDE SEQUENCE [LARGE SCALE GENOMIC DNA]</scope>
    <source>
        <strain evidence="2">DSM 4947 / MAS 10</strain>
    </source>
</reference>
<dbReference type="InterPro" id="IPR002763">
    <property type="entry name" value="DUF72"/>
</dbReference>
<protein>
    <recommendedName>
        <fullName evidence="3">DUF72 domain-containing protein</fullName>
    </recommendedName>
</protein>
<proteinExistence type="predicted"/>
<evidence type="ECO:0000313" key="1">
    <source>
        <dbReference type="EMBL" id="AEI15958.1"/>
    </source>
</evidence>
<reference evidence="2" key="2">
    <citation type="submission" date="2011-06" db="EMBL/GenBank/DDBJ databases">
        <title>The complete genome of Flexistipes sinusarabici DSM 4947.</title>
        <authorList>
            <person name="Lucas S."/>
            <person name="Han J."/>
            <person name="Lapidus A."/>
            <person name="Bruce D."/>
            <person name="Goodwin L."/>
            <person name="Pitluck S."/>
            <person name="Peters L."/>
            <person name="Kyrpides N."/>
            <person name="Mavromatis K."/>
            <person name="Ivanova N."/>
            <person name="Mikhailova N."/>
            <person name="Chertkov O."/>
            <person name="Detter J.C."/>
            <person name="Tapia R."/>
            <person name="Han C."/>
            <person name="Land M."/>
            <person name="Hauser L."/>
            <person name="Markowitz V."/>
            <person name="Cheng J.-F."/>
            <person name="Hugenholtz P."/>
            <person name="Woyke T."/>
            <person name="Wu D."/>
            <person name="Spring S."/>
            <person name="Schroeder M."/>
            <person name="Brambilla E."/>
            <person name="Klenk H.-P."/>
            <person name="Eisen J.A."/>
        </authorList>
    </citation>
    <scope>NUCLEOTIDE SEQUENCE [LARGE SCALE GENOMIC DNA]</scope>
    <source>
        <strain evidence="2">DSM 4947 / MAS 10</strain>
    </source>
</reference>
<dbReference type="Gene3D" id="3.20.20.410">
    <property type="entry name" value="Protein of unknown function UPF0759"/>
    <property type="match status" value="1"/>
</dbReference>
<organism evidence="1 2">
    <name type="scientific">Flexistipes sinusarabici (strain ATCC 49648 / DSM 4947 / MAS 10)</name>
    <dbReference type="NCBI Taxonomy" id="717231"/>
    <lineage>
        <taxon>Bacteria</taxon>
        <taxon>Pseudomonadati</taxon>
        <taxon>Deferribacterota</taxon>
        <taxon>Deferribacteres</taxon>
        <taxon>Deferribacterales</taxon>
        <taxon>Flexistipitaceae</taxon>
        <taxon>Flexistipes</taxon>
    </lineage>
</organism>